<dbReference type="EMBL" id="JBHULV010000036">
    <property type="protein sequence ID" value="MFD2732212.1"/>
    <property type="molecule type" value="Genomic_DNA"/>
</dbReference>
<dbReference type="PANTHER" id="PTHR32305">
    <property type="match status" value="1"/>
</dbReference>
<dbReference type="Proteomes" id="UP001597546">
    <property type="component" value="Unassembled WGS sequence"/>
</dbReference>
<evidence type="ECO:0000313" key="2">
    <source>
        <dbReference type="Proteomes" id="UP001597546"/>
    </source>
</evidence>
<keyword evidence="2" id="KW-1185">Reference proteome</keyword>
<accession>A0ABW5TTU1</accession>
<dbReference type="InterPro" id="IPR050708">
    <property type="entry name" value="T6SS_VgrG/RHS"/>
</dbReference>
<reference evidence="2" key="1">
    <citation type="journal article" date="2019" name="Int. J. Syst. Evol. Microbiol.">
        <title>The Global Catalogue of Microorganisms (GCM) 10K type strain sequencing project: providing services to taxonomists for standard genome sequencing and annotation.</title>
        <authorList>
            <consortium name="The Broad Institute Genomics Platform"/>
            <consortium name="The Broad Institute Genome Sequencing Center for Infectious Disease"/>
            <person name="Wu L."/>
            <person name="Ma J."/>
        </authorList>
    </citation>
    <scope>NUCLEOTIDE SEQUENCE [LARGE SCALE GENOMIC DNA]</scope>
    <source>
        <strain evidence="2">KCTC 42456</strain>
    </source>
</reference>
<proteinExistence type="predicted"/>
<dbReference type="NCBIfam" id="TIGR03696">
    <property type="entry name" value="Rhs_assc_core"/>
    <property type="match status" value="1"/>
</dbReference>
<dbReference type="RefSeq" id="WP_379045499.1">
    <property type="nucleotide sequence ID" value="NZ_JBHSKW010000055.1"/>
</dbReference>
<dbReference type="PANTHER" id="PTHR32305:SF15">
    <property type="entry name" value="PROTEIN RHSA-RELATED"/>
    <property type="match status" value="1"/>
</dbReference>
<name>A0ABW5TTU1_9SPHI</name>
<sequence>MKTHYDEPNNSHGLTAYQQDEFNLRGGVSWTENANSKTWYNYDEQGRVTWVIKHIEGLNSKKTIDYTYNAQGSVSKVDFQKDSPTERFIHEYEYDADGRLKVAYTATVPTQRKEQARYYYYLHGPLKRVELAENLQGIDYTYTAQGWLKAINHPDTNLDPGKDGTGNIFAKDAFGMTLEYFDDDYSRTGTGISSIPSGTNKAYYNGNIVAQSWRSQKPSTVVSTFGAGVNNPAMFTYEYDDKYQFKNNKYGTPNFGTNTFTETLNSNREHGLIYDANGNIQALNRTNTAGSTIANFDYHYQSNTNKLSSVENINTNDTYASYGYDDLGQLTHQTKGTDNVYLSYDVSGKVTAIYGDATHTQLKLSYVYDEAGIRIKKINHTQNITTYYVPDASGNAMAIYDNNGTALAQKEIPVYAASRIGMYNRANSAYQYELTDHLGNVRVVINQNKVAGLADVVYYSDYYPYGSPLTLANNDYRYGYQGQYAEKDKETNWNSFELRNYDAAIGRWLSVDPYGQYASPYLGMGNNPVSGVDPDGGYTRFGAWYRNMLNGGNGISKSEKTGEYGYSKSFATGEKMADGVTIAYTDGASNKFSNYSGPVMQSYVPSWQDDWHERSKKHIVSKITYDMADEIYLTTQGLLISTKGNRRHINGETADEKEVVLSVVTTGSGLSEINQLKLIKPMNAAMFSKLFKGRYLSSLKPKTRGFIIRTINVATGSITGAAIIGEVSKLNNSPE</sequence>
<dbReference type="Gene3D" id="2.180.10.10">
    <property type="entry name" value="RHS repeat-associated core"/>
    <property type="match status" value="1"/>
</dbReference>
<comment type="caution">
    <text evidence="1">The sequence shown here is derived from an EMBL/GenBank/DDBJ whole genome shotgun (WGS) entry which is preliminary data.</text>
</comment>
<protein>
    <submittedName>
        <fullName evidence="1">RHS repeat domain-containing protein</fullName>
    </submittedName>
</protein>
<gene>
    <name evidence="1" type="ORF">ACFSSE_10910</name>
</gene>
<organism evidence="1 2">
    <name type="scientific">Pedobacter alpinus</name>
    <dbReference type="NCBI Taxonomy" id="1590643"/>
    <lineage>
        <taxon>Bacteria</taxon>
        <taxon>Pseudomonadati</taxon>
        <taxon>Bacteroidota</taxon>
        <taxon>Sphingobacteriia</taxon>
        <taxon>Sphingobacteriales</taxon>
        <taxon>Sphingobacteriaceae</taxon>
        <taxon>Pedobacter</taxon>
    </lineage>
</organism>
<dbReference type="InterPro" id="IPR022385">
    <property type="entry name" value="Rhs_assc_core"/>
</dbReference>
<evidence type="ECO:0000313" key="1">
    <source>
        <dbReference type="EMBL" id="MFD2732212.1"/>
    </source>
</evidence>